<name>A0AAU8KDJ3_9ACTN</name>
<dbReference type="Pfam" id="PF00486">
    <property type="entry name" value="Trans_reg_C"/>
    <property type="match status" value="1"/>
</dbReference>
<reference evidence="8" key="1">
    <citation type="submission" date="2023-10" db="EMBL/GenBank/DDBJ databases">
        <title>Complete genome sequence of Streptomyces sp. JL1001.</title>
        <authorList>
            <person name="Jiang L."/>
        </authorList>
    </citation>
    <scope>NUCLEOTIDE SEQUENCE</scope>
    <source>
        <strain evidence="8">JL1001</strain>
    </source>
</reference>
<protein>
    <submittedName>
        <fullName evidence="8">AfsR/SARP family transcriptional regulator</fullName>
    </submittedName>
</protein>
<dbReference type="Gene3D" id="1.25.40.10">
    <property type="entry name" value="Tetratricopeptide repeat domain"/>
    <property type="match status" value="1"/>
</dbReference>
<evidence type="ECO:0000259" key="7">
    <source>
        <dbReference type="PROSITE" id="PS51755"/>
    </source>
</evidence>
<gene>
    <name evidence="8" type="ORF">R1Y80_10400</name>
</gene>
<dbReference type="GO" id="GO:0006355">
    <property type="term" value="P:regulation of DNA-templated transcription"/>
    <property type="evidence" value="ECO:0007669"/>
    <property type="project" value="InterPro"/>
</dbReference>
<keyword evidence="3" id="KW-0805">Transcription regulation</keyword>
<comment type="similarity">
    <text evidence="1">Belongs to the AfsR/DnrI/RedD regulatory family.</text>
</comment>
<dbReference type="GO" id="GO:0000160">
    <property type="term" value="P:phosphorelay signal transduction system"/>
    <property type="evidence" value="ECO:0007669"/>
    <property type="project" value="UniProtKB-KW"/>
</dbReference>
<keyword evidence="4 6" id="KW-0238">DNA-binding</keyword>
<dbReference type="InterPro" id="IPR051677">
    <property type="entry name" value="AfsR-DnrI-RedD_regulator"/>
</dbReference>
<accession>A0AAU8KDJ3</accession>
<dbReference type="Gene3D" id="1.10.10.10">
    <property type="entry name" value="Winged helix-like DNA-binding domain superfamily/Winged helix DNA-binding domain"/>
    <property type="match status" value="1"/>
</dbReference>
<dbReference type="SMART" id="SM00862">
    <property type="entry name" value="Trans_reg_C"/>
    <property type="match status" value="1"/>
</dbReference>
<keyword evidence="2" id="KW-0902">Two-component regulatory system</keyword>
<evidence type="ECO:0000256" key="3">
    <source>
        <dbReference type="ARBA" id="ARBA00023015"/>
    </source>
</evidence>
<dbReference type="GO" id="GO:0003677">
    <property type="term" value="F:DNA binding"/>
    <property type="evidence" value="ECO:0007669"/>
    <property type="project" value="UniProtKB-UniRule"/>
</dbReference>
<evidence type="ECO:0000313" key="8">
    <source>
        <dbReference type="EMBL" id="XCN14046.1"/>
    </source>
</evidence>
<keyword evidence="5" id="KW-0804">Transcription</keyword>
<dbReference type="RefSeq" id="WP_100560504.1">
    <property type="nucleotide sequence ID" value="NZ_CP136798.1"/>
</dbReference>
<sequence length="262" mass="29027">MEIHILGSLSLTQGFQRWGVASKRVSVVLALLALSPGQPVPFDQLVDELWGDGHIANSKNALQANVTRLRKLLASITGRQGSDVIRTVSGGYVLDIPPEAVDAHRFRVLADRGAALVGSDAPRAVEVLEQGLGMWRGTALLDLSEGFRCRMEAAHLDERRLTAYEDLITAKLAVGEERVSVPELRHLAVEHPGRERLSELLMLALYREGRQTEALEVFHGTRRRLADDLGLEPGRSLHEIYQAILKQDDILGRPRQFLIQTV</sequence>
<dbReference type="SUPFAM" id="SSF46894">
    <property type="entry name" value="C-terminal effector domain of the bipartite response regulators"/>
    <property type="match status" value="1"/>
</dbReference>
<proteinExistence type="inferred from homology"/>
<dbReference type="AlphaFoldDB" id="A0AAU8KDJ3"/>
<evidence type="ECO:0000256" key="4">
    <source>
        <dbReference type="ARBA" id="ARBA00023125"/>
    </source>
</evidence>
<dbReference type="InterPro" id="IPR036388">
    <property type="entry name" value="WH-like_DNA-bd_sf"/>
</dbReference>
<dbReference type="PANTHER" id="PTHR35807:SF1">
    <property type="entry name" value="TRANSCRIPTIONAL REGULATOR REDD"/>
    <property type="match status" value="1"/>
</dbReference>
<dbReference type="Pfam" id="PF03704">
    <property type="entry name" value="BTAD"/>
    <property type="match status" value="1"/>
</dbReference>
<dbReference type="PANTHER" id="PTHR35807">
    <property type="entry name" value="TRANSCRIPTIONAL REGULATOR REDD-RELATED"/>
    <property type="match status" value="1"/>
</dbReference>
<dbReference type="SMART" id="SM01043">
    <property type="entry name" value="BTAD"/>
    <property type="match status" value="1"/>
</dbReference>
<dbReference type="SUPFAM" id="SSF48452">
    <property type="entry name" value="TPR-like"/>
    <property type="match status" value="1"/>
</dbReference>
<evidence type="ECO:0000256" key="2">
    <source>
        <dbReference type="ARBA" id="ARBA00023012"/>
    </source>
</evidence>
<dbReference type="PROSITE" id="PS51755">
    <property type="entry name" value="OMPR_PHOB"/>
    <property type="match status" value="1"/>
</dbReference>
<feature type="domain" description="OmpR/PhoB-type" evidence="7">
    <location>
        <begin position="1"/>
        <end position="96"/>
    </location>
</feature>
<dbReference type="InterPro" id="IPR001867">
    <property type="entry name" value="OmpR/PhoB-type_DNA-bd"/>
</dbReference>
<organism evidence="8">
    <name type="scientific">Streptomyces sp. JL1001</name>
    <dbReference type="NCBI Taxonomy" id="3078227"/>
    <lineage>
        <taxon>Bacteria</taxon>
        <taxon>Bacillati</taxon>
        <taxon>Actinomycetota</taxon>
        <taxon>Actinomycetes</taxon>
        <taxon>Kitasatosporales</taxon>
        <taxon>Streptomycetaceae</taxon>
        <taxon>Streptomyces</taxon>
    </lineage>
</organism>
<dbReference type="EMBL" id="CP136798">
    <property type="protein sequence ID" value="XCN14046.1"/>
    <property type="molecule type" value="Genomic_DNA"/>
</dbReference>
<dbReference type="InterPro" id="IPR005158">
    <property type="entry name" value="BTAD"/>
</dbReference>
<feature type="DNA-binding region" description="OmpR/PhoB-type" evidence="6">
    <location>
        <begin position="1"/>
        <end position="96"/>
    </location>
</feature>
<evidence type="ECO:0000256" key="1">
    <source>
        <dbReference type="ARBA" id="ARBA00005820"/>
    </source>
</evidence>
<evidence type="ECO:0000256" key="5">
    <source>
        <dbReference type="ARBA" id="ARBA00023163"/>
    </source>
</evidence>
<dbReference type="InterPro" id="IPR016032">
    <property type="entry name" value="Sig_transdc_resp-reg_C-effctor"/>
</dbReference>
<dbReference type="InterPro" id="IPR011990">
    <property type="entry name" value="TPR-like_helical_dom_sf"/>
</dbReference>
<evidence type="ECO:0000256" key="6">
    <source>
        <dbReference type="PROSITE-ProRule" id="PRU01091"/>
    </source>
</evidence>
<dbReference type="CDD" id="cd15831">
    <property type="entry name" value="BTAD"/>
    <property type="match status" value="1"/>
</dbReference>